<organism evidence="1">
    <name type="scientific">marine metagenome</name>
    <dbReference type="NCBI Taxonomy" id="408172"/>
    <lineage>
        <taxon>unclassified sequences</taxon>
        <taxon>metagenomes</taxon>
        <taxon>ecological metagenomes</taxon>
    </lineage>
</organism>
<evidence type="ECO:0000313" key="1">
    <source>
        <dbReference type="EMBL" id="SVE04415.1"/>
    </source>
</evidence>
<name>A0A383AB57_9ZZZZ</name>
<dbReference type="EMBL" id="UINC01190314">
    <property type="protein sequence ID" value="SVE04415.1"/>
    <property type="molecule type" value="Genomic_DNA"/>
</dbReference>
<sequence>NLLSIKIDYFMWNNWFLPLQVSMAHNQVLGYAGYGEILAGLGIQNKFITTNPFQYFFQTLIGANVWGLILKPEIGFNFSLSDHLALNGQFGRMMALNNLLDKSGNLFKEKRINSYSVGLGLTYRFSLLENLI</sequence>
<accession>A0A383AB57</accession>
<evidence type="ECO:0008006" key="2">
    <source>
        <dbReference type="Google" id="ProtNLM"/>
    </source>
</evidence>
<proteinExistence type="predicted"/>
<dbReference type="InterPro" id="IPR011250">
    <property type="entry name" value="OMP/PagP_B-barrel"/>
</dbReference>
<feature type="non-terminal residue" evidence="1">
    <location>
        <position position="1"/>
    </location>
</feature>
<gene>
    <name evidence="1" type="ORF">METZ01_LOCUS457269</name>
</gene>
<dbReference type="AlphaFoldDB" id="A0A383AB57"/>
<protein>
    <recommendedName>
        <fullName evidence="2">Outer membrane protein beta-barrel domain-containing protein</fullName>
    </recommendedName>
</protein>
<reference evidence="1" key="1">
    <citation type="submission" date="2018-05" db="EMBL/GenBank/DDBJ databases">
        <authorList>
            <person name="Lanie J.A."/>
            <person name="Ng W.-L."/>
            <person name="Kazmierczak K.M."/>
            <person name="Andrzejewski T.M."/>
            <person name="Davidsen T.M."/>
            <person name="Wayne K.J."/>
            <person name="Tettelin H."/>
            <person name="Glass J.I."/>
            <person name="Rusch D."/>
            <person name="Podicherti R."/>
            <person name="Tsui H.-C.T."/>
            <person name="Winkler M.E."/>
        </authorList>
    </citation>
    <scope>NUCLEOTIDE SEQUENCE</scope>
</reference>
<dbReference type="SUPFAM" id="SSF56925">
    <property type="entry name" value="OMPA-like"/>
    <property type="match status" value="1"/>
</dbReference>